<proteinExistence type="predicted"/>
<dbReference type="AlphaFoldDB" id="A0AAE1YEC3"/>
<feature type="compositionally biased region" description="Polar residues" evidence="1">
    <location>
        <begin position="56"/>
        <end position="68"/>
    </location>
</feature>
<name>A0AAE1YEC3_9LAMI</name>
<reference evidence="2" key="1">
    <citation type="submission" date="2020-06" db="EMBL/GenBank/DDBJ databases">
        <authorList>
            <person name="Li T."/>
            <person name="Hu X."/>
            <person name="Zhang T."/>
            <person name="Song X."/>
            <person name="Zhang H."/>
            <person name="Dai N."/>
            <person name="Sheng W."/>
            <person name="Hou X."/>
            <person name="Wei L."/>
        </authorList>
    </citation>
    <scope>NUCLEOTIDE SEQUENCE</scope>
    <source>
        <strain evidence="2">3651</strain>
        <tissue evidence="2">Leaf</tissue>
    </source>
</reference>
<feature type="compositionally biased region" description="Pro residues" evidence="1">
    <location>
        <begin position="44"/>
        <end position="54"/>
    </location>
</feature>
<sequence length="109" mass="12038">APYARQRSSEGLDRGYAARRGSYVFGFNLDPYEKTILVVTPPVIPPPTPVPPYIPSTSQATPSAQTVPPTKPTPRNHFPEFHYPAPSTRDHPSQTHHLSLSHSHLPPQP</sequence>
<evidence type="ECO:0000256" key="1">
    <source>
        <dbReference type="SAM" id="MobiDB-lite"/>
    </source>
</evidence>
<comment type="caution">
    <text evidence="2">The sequence shown here is derived from an EMBL/GenBank/DDBJ whole genome shotgun (WGS) entry which is preliminary data.</text>
</comment>
<dbReference type="Proteomes" id="UP001293254">
    <property type="component" value="Unassembled WGS sequence"/>
</dbReference>
<dbReference type="EMBL" id="JACGWO010000004">
    <property type="protein sequence ID" value="KAK4428528.1"/>
    <property type="molecule type" value="Genomic_DNA"/>
</dbReference>
<accession>A0AAE1YEC3</accession>
<feature type="non-terminal residue" evidence="2">
    <location>
        <position position="1"/>
    </location>
</feature>
<keyword evidence="3" id="KW-1185">Reference proteome</keyword>
<evidence type="ECO:0000313" key="2">
    <source>
        <dbReference type="EMBL" id="KAK4428528.1"/>
    </source>
</evidence>
<gene>
    <name evidence="2" type="ORF">Salat_1152500</name>
</gene>
<organism evidence="2 3">
    <name type="scientific">Sesamum alatum</name>
    <dbReference type="NCBI Taxonomy" id="300844"/>
    <lineage>
        <taxon>Eukaryota</taxon>
        <taxon>Viridiplantae</taxon>
        <taxon>Streptophyta</taxon>
        <taxon>Embryophyta</taxon>
        <taxon>Tracheophyta</taxon>
        <taxon>Spermatophyta</taxon>
        <taxon>Magnoliopsida</taxon>
        <taxon>eudicotyledons</taxon>
        <taxon>Gunneridae</taxon>
        <taxon>Pentapetalae</taxon>
        <taxon>asterids</taxon>
        <taxon>lamiids</taxon>
        <taxon>Lamiales</taxon>
        <taxon>Pedaliaceae</taxon>
        <taxon>Sesamum</taxon>
    </lineage>
</organism>
<reference evidence="2" key="2">
    <citation type="journal article" date="2024" name="Plant">
        <title>Genomic evolution and insights into agronomic trait innovations of Sesamum species.</title>
        <authorList>
            <person name="Miao H."/>
            <person name="Wang L."/>
            <person name="Qu L."/>
            <person name="Liu H."/>
            <person name="Sun Y."/>
            <person name="Le M."/>
            <person name="Wang Q."/>
            <person name="Wei S."/>
            <person name="Zheng Y."/>
            <person name="Lin W."/>
            <person name="Duan Y."/>
            <person name="Cao H."/>
            <person name="Xiong S."/>
            <person name="Wang X."/>
            <person name="Wei L."/>
            <person name="Li C."/>
            <person name="Ma Q."/>
            <person name="Ju M."/>
            <person name="Zhao R."/>
            <person name="Li G."/>
            <person name="Mu C."/>
            <person name="Tian Q."/>
            <person name="Mei H."/>
            <person name="Zhang T."/>
            <person name="Gao T."/>
            <person name="Zhang H."/>
        </authorList>
    </citation>
    <scope>NUCLEOTIDE SEQUENCE</scope>
    <source>
        <strain evidence="2">3651</strain>
    </source>
</reference>
<protein>
    <submittedName>
        <fullName evidence="2">Uncharacterized protein</fullName>
    </submittedName>
</protein>
<evidence type="ECO:0000313" key="3">
    <source>
        <dbReference type="Proteomes" id="UP001293254"/>
    </source>
</evidence>
<feature type="region of interest" description="Disordered" evidence="1">
    <location>
        <begin position="44"/>
        <end position="109"/>
    </location>
</feature>
<feature type="compositionally biased region" description="Low complexity" evidence="1">
    <location>
        <begin position="95"/>
        <end position="109"/>
    </location>
</feature>